<sequence>MALASGVLLQARALWREACTTFFLQYFLETERSRDQCTRSTNNLSMLRSIEDYSFNPHEFRTYNVCLMISSNTSASERIS</sequence>
<protein>
    <submittedName>
        <fullName evidence="1">Uncharacterized protein</fullName>
    </submittedName>
</protein>
<dbReference type="EMBL" id="JARK01001378">
    <property type="protein sequence ID" value="EYC14047.1"/>
    <property type="molecule type" value="Genomic_DNA"/>
</dbReference>
<reference evidence="2" key="1">
    <citation type="journal article" date="2015" name="Nat. Genet.">
        <title>The genome and transcriptome of the zoonotic hookworm Ancylostoma ceylanicum identify infection-specific gene families.</title>
        <authorList>
            <person name="Schwarz E.M."/>
            <person name="Hu Y."/>
            <person name="Antoshechkin I."/>
            <person name="Miller M.M."/>
            <person name="Sternberg P.W."/>
            <person name="Aroian R.V."/>
        </authorList>
    </citation>
    <scope>NUCLEOTIDE SEQUENCE</scope>
    <source>
        <strain evidence="2">HY135</strain>
    </source>
</reference>
<accession>A0A016UGY0</accession>
<organism evidence="1 2">
    <name type="scientific">Ancylostoma ceylanicum</name>
    <dbReference type="NCBI Taxonomy" id="53326"/>
    <lineage>
        <taxon>Eukaryota</taxon>
        <taxon>Metazoa</taxon>
        <taxon>Ecdysozoa</taxon>
        <taxon>Nematoda</taxon>
        <taxon>Chromadorea</taxon>
        <taxon>Rhabditida</taxon>
        <taxon>Rhabditina</taxon>
        <taxon>Rhabditomorpha</taxon>
        <taxon>Strongyloidea</taxon>
        <taxon>Ancylostomatidae</taxon>
        <taxon>Ancylostomatinae</taxon>
        <taxon>Ancylostoma</taxon>
    </lineage>
</organism>
<name>A0A016UGY0_9BILA</name>
<dbReference type="AlphaFoldDB" id="A0A016UGY0"/>
<gene>
    <name evidence="1" type="primary">Acey_s0042.g680</name>
    <name evidence="1" type="ORF">Y032_0042g680</name>
</gene>
<proteinExistence type="predicted"/>
<evidence type="ECO:0000313" key="2">
    <source>
        <dbReference type="Proteomes" id="UP000024635"/>
    </source>
</evidence>
<keyword evidence="2" id="KW-1185">Reference proteome</keyword>
<comment type="caution">
    <text evidence="1">The sequence shown here is derived from an EMBL/GenBank/DDBJ whole genome shotgun (WGS) entry which is preliminary data.</text>
</comment>
<dbReference type="Proteomes" id="UP000024635">
    <property type="component" value="Unassembled WGS sequence"/>
</dbReference>
<evidence type="ECO:0000313" key="1">
    <source>
        <dbReference type="EMBL" id="EYC14047.1"/>
    </source>
</evidence>